<dbReference type="GO" id="GO:0004803">
    <property type="term" value="F:transposase activity"/>
    <property type="evidence" value="ECO:0007669"/>
    <property type="project" value="InterPro"/>
</dbReference>
<proteinExistence type="predicted"/>
<dbReference type="InterPro" id="IPR002514">
    <property type="entry name" value="Transposase_8"/>
</dbReference>
<evidence type="ECO:0000256" key="1">
    <source>
        <dbReference type="SAM" id="Coils"/>
    </source>
</evidence>
<gene>
    <name evidence="2" type="ORF">BN1048_01927</name>
</gene>
<dbReference type="PANTHER" id="PTHR33215:SF11">
    <property type="entry name" value="BLR1542 PROTEIN"/>
    <property type="match status" value="1"/>
</dbReference>
<sequence length="93" mass="11107">MTRTRRTFTPEFKLQMVRLFENGKSKAEIVREYNLTASALDKWVKNHQNTGSFNHLDNLSEEEREIRRLRKDNQQLKMENDILKQAALIMGRK</sequence>
<evidence type="ECO:0000313" key="2">
    <source>
        <dbReference type="EMBL" id="CEA02959.1"/>
    </source>
</evidence>
<reference evidence="2 3" key="1">
    <citation type="submission" date="2014-07" db="EMBL/GenBank/DDBJ databases">
        <authorList>
            <person name="Urmite Genomes Urmite Genomes"/>
        </authorList>
    </citation>
    <scope>NUCLEOTIDE SEQUENCE [LARGE SCALE GENOMIC DNA]</scope>
    <source>
        <strain evidence="2 3">13MG44_air</strain>
    </source>
</reference>
<dbReference type="Proteomes" id="UP000044136">
    <property type="component" value="Unassembled WGS sequence"/>
</dbReference>
<keyword evidence="3" id="KW-1185">Reference proteome</keyword>
<dbReference type="EMBL" id="CCSE01000001">
    <property type="protein sequence ID" value="CEA02959.1"/>
    <property type="molecule type" value="Genomic_DNA"/>
</dbReference>
<dbReference type="PANTHER" id="PTHR33215">
    <property type="entry name" value="PROTEIN DISTAL ANTENNA"/>
    <property type="match status" value="1"/>
</dbReference>
<evidence type="ECO:0000313" key="3">
    <source>
        <dbReference type="Proteomes" id="UP000044136"/>
    </source>
</evidence>
<dbReference type="AlphaFoldDB" id="A0A078M9P7"/>
<dbReference type="STRING" id="1461582.BN1048_01927"/>
<protein>
    <submittedName>
        <fullName evidence="2">Transposase</fullName>
    </submittedName>
</protein>
<dbReference type="HOGENOM" id="CLU_027402_33_1_9"/>
<dbReference type="InterPro" id="IPR036388">
    <property type="entry name" value="WH-like_DNA-bd_sf"/>
</dbReference>
<dbReference type="GO" id="GO:0006313">
    <property type="term" value="P:DNA transposition"/>
    <property type="evidence" value="ECO:0007669"/>
    <property type="project" value="InterPro"/>
</dbReference>
<dbReference type="GO" id="GO:0003677">
    <property type="term" value="F:DNA binding"/>
    <property type="evidence" value="ECO:0007669"/>
    <property type="project" value="InterPro"/>
</dbReference>
<dbReference type="InterPro" id="IPR051839">
    <property type="entry name" value="RD_transcriptional_regulator"/>
</dbReference>
<keyword evidence="1" id="KW-0175">Coiled coil</keyword>
<name>A0A078M9P7_9STAP</name>
<dbReference type="Gene3D" id="1.10.10.10">
    <property type="entry name" value="Winged helix-like DNA-binding domain superfamily/Winged helix DNA-binding domain"/>
    <property type="match status" value="1"/>
</dbReference>
<dbReference type="eggNOG" id="COG2963">
    <property type="taxonomic scope" value="Bacteria"/>
</dbReference>
<accession>A0A078M9P7</accession>
<organism evidence="2 3">
    <name type="scientific">Jeotgalicoccus saudimassiliensis</name>
    <dbReference type="NCBI Taxonomy" id="1461582"/>
    <lineage>
        <taxon>Bacteria</taxon>
        <taxon>Bacillati</taxon>
        <taxon>Bacillota</taxon>
        <taxon>Bacilli</taxon>
        <taxon>Bacillales</taxon>
        <taxon>Staphylococcaceae</taxon>
        <taxon>Jeotgalicoccus</taxon>
    </lineage>
</organism>
<dbReference type="InterPro" id="IPR009057">
    <property type="entry name" value="Homeodomain-like_sf"/>
</dbReference>
<dbReference type="Pfam" id="PF01527">
    <property type="entry name" value="HTH_Tnp_1"/>
    <property type="match status" value="1"/>
</dbReference>
<feature type="coiled-coil region" evidence="1">
    <location>
        <begin position="59"/>
        <end position="86"/>
    </location>
</feature>
<dbReference type="SUPFAM" id="SSF46689">
    <property type="entry name" value="Homeodomain-like"/>
    <property type="match status" value="1"/>
</dbReference>